<feature type="compositionally biased region" description="Polar residues" evidence="7">
    <location>
        <begin position="1276"/>
        <end position="1291"/>
    </location>
</feature>
<feature type="region of interest" description="Disordered" evidence="7">
    <location>
        <begin position="404"/>
        <end position="450"/>
    </location>
</feature>
<evidence type="ECO:0000256" key="7">
    <source>
        <dbReference type="SAM" id="MobiDB-lite"/>
    </source>
</evidence>
<dbReference type="GO" id="GO:0070971">
    <property type="term" value="C:endoplasmic reticulum exit site"/>
    <property type="evidence" value="ECO:0007669"/>
    <property type="project" value="TreeGrafter"/>
</dbReference>
<accession>A0A484NQL1</accession>
<dbReference type="Pfam" id="PF12931">
    <property type="entry name" value="TPR_Sec16"/>
    <property type="match status" value="1"/>
</dbReference>
<feature type="compositionally biased region" description="Polar residues" evidence="7">
    <location>
        <begin position="123"/>
        <end position="142"/>
    </location>
</feature>
<dbReference type="InterPro" id="IPR024340">
    <property type="entry name" value="Sec16_CCD"/>
</dbReference>
<feature type="region of interest" description="Disordered" evidence="7">
    <location>
        <begin position="1217"/>
        <end position="1292"/>
    </location>
</feature>
<feature type="domain" description="Sec16 central conserved" evidence="9">
    <location>
        <begin position="568"/>
        <end position="689"/>
    </location>
</feature>
<feature type="domain" description="Sec16 Sec23-binding" evidence="8">
    <location>
        <begin position="750"/>
        <end position="1009"/>
    </location>
</feature>
<dbReference type="Proteomes" id="UP000595140">
    <property type="component" value="Unassembled WGS sequence"/>
</dbReference>
<keyword evidence="6" id="KW-0333">Golgi apparatus</keyword>
<feature type="region of interest" description="Disordered" evidence="7">
    <location>
        <begin position="366"/>
        <end position="392"/>
    </location>
</feature>
<feature type="compositionally biased region" description="Polar residues" evidence="7">
    <location>
        <begin position="1065"/>
        <end position="1101"/>
    </location>
</feature>
<dbReference type="OrthoDB" id="8918678at2759"/>
<reference evidence="10 11" key="1">
    <citation type="submission" date="2018-04" db="EMBL/GenBank/DDBJ databases">
        <authorList>
            <person name="Vogel A."/>
        </authorList>
    </citation>
    <scope>NUCLEOTIDE SEQUENCE [LARGE SCALE GENOMIC DNA]</scope>
</reference>
<keyword evidence="6" id="KW-0653">Protein transport</keyword>
<keyword evidence="11" id="KW-1185">Reference proteome</keyword>
<sequence>MASNPPILAEDQTDEDFFDKLVNEDDDGNFNPVTLPEGEVSLDGNESDEVKAFANLTLSDANENANNETDGWETGIGDGGDEREVIHDDVKPGLSVEEKVEKKTASSVAHSSAGLDNVDECSNGVSPDDTTSNTTVDKSSGSGQSGVKEVGWSAFTACQDSNSDLGFGSYSDFFSELKDSSGDAIGSVDGNMNAESHSVSAHQVSGFSYLNASNSHPQNQLEAVDASNMNSSQYWENLYPGWSYDPNTGGWYQVDSYNAGGNLQGSIDPTSQQAGWPNGKSEVSYLQQTAQSVVGTETESGTTANVSTWNQYSQANDPTQTVTNWNQALQANNGYPSHMIFDQNYPGWYYDTIAMEWRSLDTYDKSSQSSTIEPQNQLNQNGHASSMPSFSQNSEQMMQGAFGQTNSDRAQQFSGKGIGNNLSESFGHYNQKTPSTWHTQSVAKSEPSQEYRANQQFDGNYGHDYTATNQFTHQISHSYEETSLQHGNANGSQSEFPLPGRSHGIVSGGGFNQQFNQPNFDQNDLKHSSSEYFRNQNSFSFVQQPFQSTQQLAYTPNAERSSAGRPPHALVTFGFGGKLILMKENNSMGSNSFGNENPIGRSISVVDLMDIVTERADSNVGTGKCSYFQTLCRQSFPGPLVGGSVGSKELNKWIDDRIVNSGSPDLDYRKAEVLRLLLSLLKIACQHYGKLRSPFGTDAKVKESDAPETTVAKLFASAQRSVQLNQYGGGTQCVQQLPSEAQMQVTAAAVQGLLVSGRKTEALQCAQEGHLWGPALVLAAQLGDQFYADTVKQMALRQLVVGSPLRTLCLLIAGQPAAVFSTETMSEGVMAGASYVPQQTPHFGGNGMLDHWEENLAVITANRTKNDELVLTHLGDCLYQERNDIVAAHICYLVAEANFEQYSDTARLCLVGADHWKFPRTYANPEAIQRTEFYEYSKLLGNSQFILLPFQPYKLVYAYMLAEVGKISDALKYTQALLKSLKNGRAPEVETLRQLSSALEERIRTHQQGGFSANLAPGKLVGKLLNLFDTTAQRVGLGNPPPPAPSSINSPSSEYFHQPVGPRVPNSQSTMAMSSLVPSTSMEPINERAANSSSRKTIHNRSISEPDFGRSSLQGQMDSSKVASSTNSQENPPGGGTSRFSRFSFGSQFLQKTVELVLKPRQGRQAKLGEQNKFYYDEKLKRWVEEGADLPPEEATIAPPPTIASFQNGAPDYNLRTALKSEGSSNGSPEVKSPASADSNSGIPPLPPTSNQFSSRSRTNVRSRYVDTFNRGGGNATNLFHSPSVSSTTKPANPAAKKFFVPAPVPVSSEQFAANGTATDSATQDGSRAENHLDSFTSPATSSSDATNIQRFGSVGNLSNNAAVPRPGSFPGHTRRTASWSGSFSEAAVAAPPHHHHQTAKPLGEVLGIVPPSSSFMMPNDNMDGLRTSGSSGEDLHEVEL</sequence>
<evidence type="ECO:0000256" key="6">
    <source>
        <dbReference type="RuleBase" id="RU364101"/>
    </source>
</evidence>
<dbReference type="GO" id="GO:0016192">
    <property type="term" value="P:vesicle-mediated transport"/>
    <property type="evidence" value="ECO:0007669"/>
    <property type="project" value="UniProtKB-KW"/>
</dbReference>
<feature type="compositionally biased region" description="Polar residues" evidence="7">
    <location>
        <begin position="1111"/>
        <end position="1131"/>
    </location>
</feature>
<keyword evidence="5 6" id="KW-0931">ER-Golgi transport</keyword>
<dbReference type="GO" id="GO:0070973">
    <property type="term" value="P:protein localization to endoplasmic reticulum exit site"/>
    <property type="evidence" value="ECO:0007669"/>
    <property type="project" value="TreeGrafter"/>
</dbReference>
<dbReference type="GO" id="GO:0007030">
    <property type="term" value="P:Golgi organization"/>
    <property type="evidence" value="ECO:0007669"/>
    <property type="project" value="TreeGrafter"/>
</dbReference>
<feature type="compositionally biased region" description="Polar residues" evidence="7">
    <location>
        <begin position="1315"/>
        <end position="1326"/>
    </location>
</feature>
<feature type="compositionally biased region" description="Polar residues" evidence="7">
    <location>
        <begin position="1334"/>
        <end position="1362"/>
    </location>
</feature>
<dbReference type="InterPro" id="IPR024298">
    <property type="entry name" value="Sec16_Sec23-bd"/>
</dbReference>
<evidence type="ECO:0000313" key="10">
    <source>
        <dbReference type="EMBL" id="VFR02205.1"/>
    </source>
</evidence>
<evidence type="ECO:0000256" key="2">
    <source>
        <dbReference type="ARBA" id="ARBA00005927"/>
    </source>
</evidence>
<proteinExistence type="inferred from homology"/>
<dbReference type="Pfam" id="PF12932">
    <property type="entry name" value="Sec16"/>
    <property type="match status" value="1"/>
</dbReference>
<feature type="region of interest" description="Disordered" evidence="7">
    <location>
        <begin position="58"/>
        <end position="145"/>
    </location>
</feature>
<keyword evidence="3 6" id="KW-0813">Transport</keyword>
<keyword evidence="4 6" id="KW-0256">Endoplasmic reticulum</keyword>
<evidence type="ECO:0000256" key="1">
    <source>
        <dbReference type="ARBA" id="ARBA00004240"/>
    </source>
</evidence>
<comment type="similarity">
    <text evidence="2 6">Belongs to the SEC16 family.</text>
</comment>
<feature type="compositionally biased region" description="Polar residues" evidence="7">
    <location>
        <begin position="1249"/>
        <end position="1262"/>
    </location>
</feature>
<protein>
    <recommendedName>
        <fullName evidence="6">Protein transport protein sec16</fullName>
    </recommendedName>
</protein>
<evidence type="ECO:0000256" key="5">
    <source>
        <dbReference type="ARBA" id="ARBA00022892"/>
    </source>
</evidence>
<dbReference type="PANTHER" id="PTHR13402:SF6">
    <property type="entry name" value="SECRETORY 16, ISOFORM I"/>
    <property type="match status" value="1"/>
</dbReference>
<dbReference type="Gene3D" id="1.25.40.1030">
    <property type="match status" value="1"/>
</dbReference>
<evidence type="ECO:0000259" key="9">
    <source>
        <dbReference type="Pfam" id="PF12932"/>
    </source>
</evidence>
<dbReference type="GO" id="GO:0000139">
    <property type="term" value="C:Golgi membrane"/>
    <property type="evidence" value="ECO:0007669"/>
    <property type="project" value="UniProtKB-SubCell"/>
</dbReference>
<feature type="region of interest" description="Disordered" evidence="7">
    <location>
        <begin position="1035"/>
        <end position="1142"/>
    </location>
</feature>
<gene>
    <name evidence="10" type="ORF">CCAM_LOCUS43980</name>
</gene>
<evidence type="ECO:0000259" key="8">
    <source>
        <dbReference type="Pfam" id="PF12931"/>
    </source>
</evidence>
<feature type="region of interest" description="Disordered" evidence="7">
    <location>
        <begin position="1315"/>
        <end position="1441"/>
    </location>
</feature>
<evidence type="ECO:0000313" key="11">
    <source>
        <dbReference type="Proteomes" id="UP000595140"/>
    </source>
</evidence>
<name>A0A484NQL1_9ASTE</name>
<dbReference type="CDD" id="cd09233">
    <property type="entry name" value="ACE1-Sec16-like"/>
    <property type="match status" value="1"/>
</dbReference>
<dbReference type="GO" id="GO:0015031">
    <property type="term" value="P:protein transport"/>
    <property type="evidence" value="ECO:0007669"/>
    <property type="project" value="UniProtKB-KW"/>
</dbReference>
<feature type="compositionally biased region" description="Basic and acidic residues" evidence="7">
    <location>
        <begin position="80"/>
        <end position="104"/>
    </location>
</feature>
<organism evidence="10 11">
    <name type="scientific">Cuscuta campestris</name>
    <dbReference type="NCBI Taxonomy" id="132261"/>
    <lineage>
        <taxon>Eukaryota</taxon>
        <taxon>Viridiplantae</taxon>
        <taxon>Streptophyta</taxon>
        <taxon>Embryophyta</taxon>
        <taxon>Tracheophyta</taxon>
        <taxon>Spermatophyta</taxon>
        <taxon>Magnoliopsida</taxon>
        <taxon>eudicotyledons</taxon>
        <taxon>Gunneridae</taxon>
        <taxon>Pentapetalae</taxon>
        <taxon>asterids</taxon>
        <taxon>lamiids</taxon>
        <taxon>Solanales</taxon>
        <taxon>Convolvulaceae</taxon>
        <taxon>Cuscuteae</taxon>
        <taxon>Cuscuta</taxon>
        <taxon>Cuscuta subgen. Grammica</taxon>
        <taxon>Cuscuta sect. Cleistogrammica</taxon>
    </lineage>
</organism>
<dbReference type="GO" id="GO:0012507">
    <property type="term" value="C:ER to Golgi transport vesicle membrane"/>
    <property type="evidence" value="ECO:0007669"/>
    <property type="project" value="TreeGrafter"/>
</dbReference>
<evidence type="ECO:0000256" key="3">
    <source>
        <dbReference type="ARBA" id="ARBA00022448"/>
    </source>
</evidence>
<evidence type="ECO:0000256" key="4">
    <source>
        <dbReference type="ARBA" id="ARBA00022824"/>
    </source>
</evidence>
<dbReference type="EMBL" id="OOIL02006793">
    <property type="protein sequence ID" value="VFR02205.1"/>
    <property type="molecule type" value="Genomic_DNA"/>
</dbReference>
<keyword evidence="6" id="KW-0472">Membrane</keyword>
<dbReference type="PANTHER" id="PTHR13402">
    <property type="entry name" value="RGPR-RELATED"/>
    <property type="match status" value="1"/>
</dbReference>
<feature type="compositionally biased region" description="Polar residues" evidence="7">
    <location>
        <begin position="58"/>
        <end position="69"/>
    </location>
</feature>
<comment type="subcellular location">
    <subcellularLocation>
        <location evidence="1">Endoplasmic reticulum</location>
    </subcellularLocation>
    <subcellularLocation>
        <location evidence="6">Golgi apparatus membrane</location>
    </subcellularLocation>
</comment>